<evidence type="ECO:0000313" key="5">
    <source>
        <dbReference type="Proteomes" id="UP000515976"/>
    </source>
</evidence>
<accession>A0A7G9QYX7</accession>
<evidence type="ECO:0000259" key="3">
    <source>
        <dbReference type="Pfam" id="PF11181"/>
    </source>
</evidence>
<dbReference type="InterPro" id="IPR025889">
    <property type="entry name" value="GSP17M-like_dom"/>
</dbReference>
<dbReference type="Pfam" id="PF11181">
    <property type="entry name" value="YflT"/>
    <property type="match status" value="1"/>
</dbReference>
<evidence type="ECO:0000313" key="4">
    <source>
        <dbReference type="EMBL" id="QNN48552.1"/>
    </source>
</evidence>
<dbReference type="RefSeq" id="WP_166099711.1">
    <property type="nucleotide sequence ID" value="NZ_BMMY01000003.1"/>
</dbReference>
<organism evidence="4 5">
    <name type="scientific">Phycicoccus endophyticus</name>
    <dbReference type="NCBI Taxonomy" id="1690220"/>
    <lineage>
        <taxon>Bacteria</taxon>
        <taxon>Bacillati</taxon>
        <taxon>Actinomycetota</taxon>
        <taxon>Actinomycetes</taxon>
        <taxon>Micrococcales</taxon>
        <taxon>Intrasporangiaceae</taxon>
        <taxon>Phycicoccus</taxon>
    </lineage>
</organism>
<keyword evidence="2" id="KW-1133">Transmembrane helix</keyword>
<protein>
    <recommendedName>
        <fullName evidence="3">General stress protein 17M-like domain-containing protein</fullName>
    </recommendedName>
</protein>
<sequence>MSTQPMRPGLRAALSLEYPMSLGVHDSYEEAQKAVDYLSDHEFPVQDVLIVGTDLKQLERVTGRLTQGRVIGAGALSGMWLGLFVGFMFALFDPNGLNLLSILGTVVFGAVFGAIWAYFGYRLTQGQRDFTSVSQVVAAKYEVLCEHKHVTRGRELLAQMDPMKAAAEQVRRAQEAEQARLAAEASQAPQAPPQPPPA</sequence>
<feature type="transmembrane region" description="Helical" evidence="2">
    <location>
        <begin position="70"/>
        <end position="92"/>
    </location>
</feature>
<reference evidence="4 5" key="1">
    <citation type="submission" date="2020-08" db="EMBL/GenBank/DDBJ databases">
        <title>Genome sequence of Phycicoccus endophyticus JCM 31784T.</title>
        <authorList>
            <person name="Hyun D.-W."/>
            <person name="Bae J.-W."/>
        </authorList>
    </citation>
    <scope>NUCLEOTIDE SEQUENCE [LARGE SCALE GENOMIC DNA]</scope>
    <source>
        <strain evidence="4 5">JCM 31784</strain>
    </source>
</reference>
<feature type="domain" description="General stress protein 17M-like" evidence="3">
    <location>
        <begin position="22"/>
        <end position="104"/>
    </location>
</feature>
<proteinExistence type="predicted"/>
<dbReference type="EMBL" id="CP060712">
    <property type="protein sequence ID" value="QNN48552.1"/>
    <property type="molecule type" value="Genomic_DNA"/>
</dbReference>
<dbReference type="KEGG" id="pei:H9L10_09485"/>
<keyword evidence="2" id="KW-0812">Transmembrane</keyword>
<dbReference type="Proteomes" id="UP000515976">
    <property type="component" value="Chromosome"/>
</dbReference>
<evidence type="ECO:0000256" key="2">
    <source>
        <dbReference type="SAM" id="Phobius"/>
    </source>
</evidence>
<feature type="compositionally biased region" description="Low complexity" evidence="1">
    <location>
        <begin position="179"/>
        <end position="189"/>
    </location>
</feature>
<keyword evidence="2" id="KW-0472">Membrane</keyword>
<evidence type="ECO:0000256" key="1">
    <source>
        <dbReference type="SAM" id="MobiDB-lite"/>
    </source>
</evidence>
<feature type="transmembrane region" description="Helical" evidence="2">
    <location>
        <begin position="98"/>
        <end position="119"/>
    </location>
</feature>
<gene>
    <name evidence="4" type="ORF">H9L10_09485</name>
</gene>
<name>A0A7G9QYX7_9MICO</name>
<dbReference type="AlphaFoldDB" id="A0A7G9QYX7"/>
<keyword evidence="5" id="KW-1185">Reference proteome</keyword>
<feature type="region of interest" description="Disordered" evidence="1">
    <location>
        <begin position="178"/>
        <end position="198"/>
    </location>
</feature>